<evidence type="ECO:0000313" key="3">
    <source>
        <dbReference type="Proteomes" id="UP000000437"/>
    </source>
</evidence>
<dbReference type="EMBL" id="BX119963">
    <property type="status" value="NOT_ANNOTATED_CDS"/>
    <property type="molecule type" value="Genomic_DNA"/>
</dbReference>
<gene>
    <name evidence="2 4 5" type="primary">si:dkey-6a5.3</name>
</gene>
<reference evidence="2" key="3">
    <citation type="submission" date="2015-11" db="UniProtKB">
        <authorList>
            <consortium name="Ensembl"/>
        </authorList>
    </citation>
    <scope>IDENTIFICATION</scope>
    <source>
        <strain evidence="2">Tuebingen</strain>
    </source>
</reference>
<accession>A0A8M1NC94</accession>
<evidence type="ECO:0000313" key="4">
    <source>
        <dbReference type="RefSeq" id="NP_001076521.1"/>
    </source>
</evidence>
<evidence type="ECO:0000313" key="2">
    <source>
        <dbReference type="Ensembl" id="ENSDARP00000136918"/>
    </source>
</evidence>
<dbReference type="Ensembl" id="ENSDART00000171451.2">
    <property type="protein sequence ID" value="ENSDARP00000136918.1"/>
    <property type="gene ID" value="ENSDARG00000094001.4"/>
</dbReference>
<evidence type="ECO:0000313" key="5">
    <source>
        <dbReference type="ZFIN" id="ZDB-GENE-041210-128"/>
    </source>
</evidence>
<feature type="region of interest" description="Disordered" evidence="1">
    <location>
        <begin position="33"/>
        <end position="56"/>
    </location>
</feature>
<dbReference type="ZFIN" id="ZDB-GENE-041210-128">
    <property type="gene designation" value="si:dkey-6a5.3"/>
</dbReference>
<protein>
    <submittedName>
        <fullName evidence="2">Si:dkey-6a5.3</fullName>
    </submittedName>
    <submittedName>
        <fullName evidence="4">Uncharacterized protein LOC100034415</fullName>
    </submittedName>
</protein>
<organism evidence="2">
    <name type="scientific">Danio rerio</name>
    <name type="common">Zebrafish</name>
    <name type="synonym">Brachydanio rerio</name>
    <dbReference type="NCBI Taxonomy" id="7955"/>
    <lineage>
        <taxon>Eukaryota</taxon>
        <taxon>Metazoa</taxon>
        <taxon>Chordata</taxon>
        <taxon>Craniata</taxon>
        <taxon>Vertebrata</taxon>
        <taxon>Euteleostomi</taxon>
        <taxon>Actinopterygii</taxon>
        <taxon>Neopterygii</taxon>
        <taxon>Teleostei</taxon>
        <taxon>Ostariophysi</taxon>
        <taxon>Cypriniformes</taxon>
        <taxon>Danionidae</taxon>
        <taxon>Danioninae</taxon>
        <taxon>Danio</taxon>
    </lineage>
</organism>
<feature type="compositionally biased region" description="Polar residues" evidence="1">
    <location>
        <begin position="35"/>
        <end position="45"/>
    </location>
</feature>
<dbReference type="RefSeq" id="NP_001076521.1">
    <property type="nucleotide sequence ID" value="NM_001083052.1"/>
</dbReference>
<name>A0A0R4IPF7_DANRE</name>
<sequence length="90" mass="9536">MTSRYRLVPLVVIKCINQSSSRSGCLLCSAAGKSRSLSGHTSGAQGETPPSPSQTTTAFTRIVEMWSLCYEARLVAGQFSFSLGCTNSGL</sequence>
<dbReference type="PhylomeDB" id="A0A0R4IPF7"/>
<dbReference type="AlphaFoldDB" id="A0A0R4IPF7"/>
<dbReference type="Bgee" id="ENSDARG00000094001">
    <property type="expression patterns" value="Expressed in early embryo and 10 other cell types or tissues"/>
</dbReference>
<dbReference type="AGR" id="ZFIN:ZDB-GENE-041210-128"/>
<dbReference type="KEGG" id="dre:100034415"/>
<reference evidence="4" key="4">
    <citation type="submission" date="2025-04" db="UniProtKB">
        <authorList>
            <consortium name="RefSeq"/>
        </authorList>
    </citation>
    <scope>IDENTIFICATION</scope>
    <source>
        <strain evidence="4">Tuebingen</strain>
    </source>
</reference>
<accession>A0A0R4IPF7</accession>
<reference evidence="4" key="1">
    <citation type="journal article" date="2003" name="Genome Res.">
        <title>15000 unique zebrafish EST clusters and their future use in microarray for profiling gene expression patterns during embryogenesis.</title>
        <authorList>
            <person name="Lo J."/>
            <person name="Lee S."/>
            <person name="Xu M."/>
            <person name="Liu F."/>
            <person name="Ruan H."/>
            <person name="Eun A."/>
            <person name="He Y."/>
            <person name="Ma W."/>
            <person name="Wang W."/>
            <person name="Wen Z."/>
            <person name="Peng J."/>
        </authorList>
    </citation>
    <scope>NUCLEOTIDE SEQUENCE</scope>
    <source>
        <strain evidence="4">Tuebingen</strain>
    </source>
</reference>
<dbReference type="GeneID" id="100034415"/>
<keyword evidence="3" id="KW-1185">Reference proteome</keyword>
<reference evidence="2 3" key="2">
    <citation type="journal article" date="2013" name="Nature">
        <title>The zebrafish reference genome sequence and its relationship to the human genome.</title>
        <authorList>
            <consortium name="Genome Reference Consortium Zebrafish"/>
            <person name="Howe K."/>
            <person name="Clark M.D."/>
            <person name="Torroja C.F."/>
            <person name="Torrance J."/>
            <person name="Berthelot C."/>
            <person name="Muffato M."/>
            <person name="Collins J.E."/>
            <person name="Humphray S."/>
            <person name="McLaren K."/>
            <person name="Matthews L."/>
            <person name="McLaren S."/>
            <person name="Sealy I."/>
            <person name="Caccamo M."/>
            <person name="Churcher C."/>
            <person name="Scott C."/>
            <person name="Barrett J.C."/>
            <person name="Koch R."/>
            <person name="Rauch G.J."/>
            <person name="White S."/>
            <person name="Chow W."/>
            <person name="Kilian B."/>
            <person name="Quintais L.T."/>
            <person name="Guerra-Assuncao J.A."/>
            <person name="Zhou Y."/>
            <person name="Gu Y."/>
            <person name="Yen J."/>
            <person name="Vogel J.H."/>
            <person name="Eyre T."/>
            <person name="Redmond S."/>
            <person name="Banerjee R."/>
            <person name="Chi J."/>
            <person name="Fu B."/>
            <person name="Langley E."/>
            <person name="Maguire S.F."/>
            <person name="Laird G.K."/>
            <person name="Lloyd D."/>
            <person name="Kenyon E."/>
            <person name="Donaldson S."/>
            <person name="Sehra H."/>
            <person name="Almeida-King J."/>
            <person name="Loveland J."/>
            <person name="Trevanion S."/>
            <person name="Jones M."/>
            <person name="Quail M."/>
            <person name="Willey D."/>
            <person name="Hunt A."/>
            <person name="Burton J."/>
            <person name="Sims S."/>
            <person name="McLay K."/>
            <person name="Plumb B."/>
            <person name="Davis J."/>
            <person name="Clee C."/>
            <person name="Oliver K."/>
            <person name="Clark R."/>
            <person name="Riddle C."/>
            <person name="Elliot D."/>
            <person name="Eliott D."/>
            <person name="Threadgold G."/>
            <person name="Harden G."/>
            <person name="Ware D."/>
            <person name="Begum S."/>
            <person name="Mortimore B."/>
            <person name="Mortimer B."/>
            <person name="Kerry G."/>
            <person name="Heath P."/>
            <person name="Phillimore B."/>
            <person name="Tracey A."/>
            <person name="Corby N."/>
            <person name="Dunn M."/>
            <person name="Johnson C."/>
            <person name="Wood J."/>
            <person name="Clark S."/>
            <person name="Pelan S."/>
            <person name="Griffiths G."/>
            <person name="Smith M."/>
            <person name="Glithero R."/>
            <person name="Howden P."/>
            <person name="Barker N."/>
            <person name="Lloyd C."/>
            <person name="Stevens C."/>
            <person name="Harley J."/>
            <person name="Holt K."/>
            <person name="Panagiotidis G."/>
            <person name="Lovell J."/>
            <person name="Beasley H."/>
            <person name="Henderson C."/>
            <person name="Gordon D."/>
            <person name="Auger K."/>
            <person name="Wright D."/>
            <person name="Collins J."/>
            <person name="Raisen C."/>
            <person name="Dyer L."/>
            <person name="Leung K."/>
            <person name="Robertson L."/>
            <person name="Ambridge K."/>
            <person name="Leongamornlert D."/>
            <person name="McGuire S."/>
            <person name="Gilderthorp R."/>
            <person name="Griffiths C."/>
            <person name="Manthravadi D."/>
            <person name="Nichol S."/>
            <person name="Barker G."/>
            <person name="Whitehead S."/>
            <person name="Kay M."/>
            <person name="Brown J."/>
            <person name="Murnane C."/>
            <person name="Gray E."/>
            <person name="Humphries M."/>
            <person name="Sycamore N."/>
            <person name="Barker D."/>
            <person name="Saunders D."/>
            <person name="Wallis J."/>
            <person name="Babbage A."/>
            <person name="Hammond S."/>
            <person name="Mashreghi-Mohammadi M."/>
            <person name="Barr L."/>
            <person name="Martin S."/>
            <person name="Wray P."/>
            <person name="Ellington A."/>
            <person name="Matthews N."/>
            <person name="Ellwood M."/>
            <person name="Woodmansey R."/>
            <person name="Clark G."/>
            <person name="Cooper J."/>
            <person name="Cooper J."/>
            <person name="Tromans A."/>
            <person name="Grafham D."/>
            <person name="Skuce C."/>
            <person name="Pandian R."/>
            <person name="Andrews R."/>
            <person name="Harrison E."/>
            <person name="Kimberley A."/>
            <person name="Garnett J."/>
            <person name="Fosker N."/>
            <person name="Hall R."/>
            <person name="Garner P."/>
            <person name="Kelly D."/>
            <person name="Bird C."/>
            <person name="Palmer S."/>
            <person name="Gehring I."/>
            <person name="Berger A."/>
            <person name="Dooley C.M."/>
            <person name="Ersan-Urun Z."/>
            <person name="Eser C."/>
            <person name="Geiger H."/>
            <person name="Geisler M."/>
            <person name="Karotki L."/>
            <person name="Kirn A."/>
            <person name="Konantz J."/>
            <person name="Konantz M."/>
            <person name="Oberlander M."/>
            <person name="Rudolph-Geiger S."/>
            <person name="Teucke M."/>
            <person name="Lanz C."/>
            <person name="Raddatz G."/>
            <person name="Osoegawa K."/>
            <person name="Zhu B."/>
            <person name="Rapp A."/>
            <person name="Widaa S."/>
            <person name="Langford C."/>
            <person name="Yang F."/>
            <person name="Schuster S.C."/>
            <person name="Carter N.P."/>
            <person name="Harrow J."/>
            <person name="Ning Z."/>
            <person name="Herrero J."/>
            <person name="Searle S.M."/>
            <person name="Enright A."/>
            <person name="Geisler R."/>
            <person name="Plasterk R.H."/>
            <person name="Lee C."/>
            <person name="Westerfield M."/>
            <person name="de Jong P.J."/>
            <person name="Zon L.I."/>
            <person name="Postlethwait J.H."/>
            <person name="Nusslein-Volhard C."/>
            <person name="Hubbard T.J."/>
            <person name="Roest Crollius H."/>
            <person name="Rogers J."/>
            <person name="Stemple D.L."/>
        </authorList>
    </citation>
    <scope>NUCLEOTIDE SEQUENCE [LARGE SCALE GENOMIC DNA]</scope>
    <source>
        <strain evidence="2">Tuebingen</strain>
    </source>
</reference>
<proteinExistence type="predicted"/>
<evidence type="ECO:0000256" key="1">
    <source>
        <dbReference type="SAM" id="MobiDB-lite"/>
    </source>
</evidence>
<dbReference type="Proteomes" id="UP000000437">
    <property type="component" value="Chromosome 4"/>
</dbReference>